<accession>A0AC60QBF4</accession>
<gene>
    <name evidence="1" type="ORF">HPB47_021836</name>
</gene>
<evidence type="ECO:0000313" key="1">
    <source>
        <dbReference type="EMBL" id="KAG0431384.1"/>
    </source>
</evidence>
<dbReference type="EMBL" id="JABSTQ010009229">
    <property type="protein sequence ID" value="KAG0431384.1"/>
    <property type="molecule type" value="Genomic_DNA"/>
</dbReference>
<evidence type="ECO:0000313" key="2">
    <source>
        <dbReference type="Proteomes" id="UP000805193"/>
    </source>
</evidence>
<sequence length="556" mass="60628">MAHDFELYQGKGTGVSTGHSYLGLGGSVVMRLVEHLPQGKNVRCYMDNYFSSLPLFRELKALGILSSGTLRCNRLQGCPLKSDKELKKEGRGSYDFKVTEQEDVVIVRWHDNGPVNMISTLVGMGNLTTEKRWSEALKEHVDIDCPEVIAIYNQSMGGVDKLDFLMALYPLSTRTRKWPVRVISHFIGFAVCNSWIEYVRDASAEALPKKEVKDVMAFQTYIARSLIASNKSEPRRRGRPSSSTLTPAKQAHNAKPMPTNSTRLDGTNHWPMRISAKFAQRCKNPGCTSNPLGPYALNKHHWPDGGMFSHDIPAVVPHWHRTKGKGAILTSGCPPPVRPSGSLISGLRDTSCLGGAAMISRTTDPGEALSRTAAWTVAFLDGGQRAAVAEDEDAGAGIDGTRALARGSAGATPDGDPRRRRPHDAVRTTPLGLGAAAGQWISPDHADDRSPIPKPPKAMRVNSFSHPVRNSLIPRYEKRPEYSLFSAPLDASRLILLCKSAVCVEITAPLEACSVGRLPTYASGQAAASLRFALPPDTVRRYGSRPCLGSRWDARA</sequence>
<dbReference type="Proteomes" id="UP000805193">
    <property type="component" value="Unassembled WGS sequence"/>
</dbReference>
<keyword evidence="2" id="KW-1185">Reference proteome</keyword>
<organism evidence="1 2">
    <name type="scientific">Ixodes persulcatus</name>
    <name type="common">Taiga tick</name>
    <dbReference type="NCBI Taxonomy" id="34615"/>
    <lineage>
        <taxon>Eukaryota</taxon>
        <taxon>Metazoa</taxon>
        <taxon>Ecdysozoa</taxon>
        <taxon>Arthropoda</taxon>
        <taxon>Chelicerata</taxon>
        <taxon>Arachnida</taxon>
        <taxon>Acari</taxon>
        <taxon>Parasitiformes</taxon>
        <taxon>Ixodida</taxon>
        <taxon>Ixodoidea</taxon>
        <taxon>Ixodidae</taxon>
        <taxon>Ixodinae</taxon>
        <taxon>Ixodes</taxon>
    </lineage>
</organism>
<comment type="caution">
    <text evidence="1">The sequence shown here is derived from an EMBL/GenBank/DDBJ whole genome shotgun (WGS) entry which is preliminary data.</text>
</comment>
<protein>
    <submittedName>
        <fullName evidence="1">Uncharacterized protein</fullName>
    </submittedName>
</protein>
<reference evidence="1 2" key="1">
    <citation type="journal article" date="2020" name="Cell">
        <title>Large-Scale Comparative Analyses of Tick Genomes Elucidate Their Genetic Diversity and Vector Capacities.</title>
        <authorList>
            <consortium name="Tick Genome and Microbiome Consortium (TIGMIC)"/>
            <person name="Jia N."/>
            <person name="Wang J."/>
            <person name="Shi W."/>
            <person name="Du L."/>
            <person name="Sun Y."/>
            <person name="Zhan W."/>
            <person name="Jiang J.F."/>
            <person name="Wang Q."/>
            <person name="Zhang B."/>
            <person name="Ji P."/>
            <person name="Bell-Sakyi L."/>
            <person name="Cui X.M."/>
            <person name="Yuan T.T."/>
            <person name="Jiang B.G."/>
            <person name="Yang W.F."/>
            <person name="Lam T.T."/>
            <person name="Chang Q.C."/>
            <person name="Ding S.J."/>
            <person name="Wang X.J."/>
            <person name="Zhu J.G."/>
            <person name="Ruan X.D."/>
            <person name="Zhao L."/>
            <person name="Wei J.T."/>
            <person name="Ye R.Z."/>
            <person name="Que T.C."/>
            <person name="Du C.H."/>
            <person name="Zhou Y.H."/>
            <person name="Cheng J.X."/>
            <person name="Dai P.F."/>
            <person name="Guo W.B."/>
            <person name="Han X.H."/>
            <person name="Huang E.J."/>
            <person name="Li L.F."/>
            <person name="Wei W."/>
            <person name="Gao Y.C."/>
            <person name="Liu J.Z."/>
            <person name="Shao H.Z."/>
            <person name="Wang X."/>
            <person name="Wang C.C."/>
            <person name="Yang T.C."/>
            <person name="Huo Q.B."/>
            <person name="Li W."/>
            <person name="Chen H.Y."/>
            <person name="Chen S.E."/>
            <person name="Zhou L.G."/>
            <person name="Ni X.B."/>
            <person name="Tian J.H."/>
            <person name="Sheng Y."/>
            <person name="Liu T."/>
            <person name="Pan Y.S."/>
            <person name="Xia L.Y."/>
            <person name="Li J."/>
            <person name="Zhao F."/>
            <person name="Cao W.C."/>
        </authorList>
    </citation>
    <scope>NUCLEOTIDE SEQUENCE [LARGE SCALE GENOMIC DNA]</scope>
    <source>
        <strain evidence="1">Iper-2018</strain>
    </source>
</reference>
<proteinExistence type="predicted"/>
<name>A0AC60QBF4_IXOPE</name>